<dbReference type="PATRIC" id="fig|1423747.3.peg.1508"/>
<sequence length="66" mass="7563">MALAVLIINLTLKAFHLKRFTEYILPQISNLSNHFYIIVEIGLDCLDSSGHHILLLFSHEIRSKSN</sequence>
<dbReference type="AlphaFoldDB" id="A0A0R1S692"/>
<dbReference type="EMBL" id="AZEX01000004">
    <property type="protein sequence ID" value="KRL61827.1"/>
    <property type="molecule type" value="Genomic_DNA"/>
</dbReference>
<proteinExistence type="predicted"/>
<reference evidence="1 2" key="1">
    <citation type="journal article" date="2015" name="Genome Announc.">
        <title>Expanding the biotechnology potential of lactobacilli through comparative genomics of 213 strains and associated genera.</title>
        <authorList>
            <person name="Sun Z."/>
            <person name="Harris H.M."/>
            <person name="McCann A."/>
            <person name="Guo C."/>
            <person name="Argimon S."/>
            <person name="Zhang W."/>
            <person name="Yang X."/>
            <person name="Jeffery I.B."/>
            <person name="Cooney J.C."/>
            <person name="Kagawa T.F."/>
            <person name="Liu W."/>
            <person name="Song Y."/>
            <person name="Salvetti E."/>
            <person name="Wrobel A."/>
            <person name="Rasinkangas P."/>
            <person name="Parkhill J."/>
            <person name="Rea M.C."/>
            <person name="O'Sullivan O."/>
            <person name="Ritari J."/>
            <person name="Douillard F.P."/>
            <person name="Paul Ross R."/>
            <person name="Yang R."/>
            <person name="Briner A.E."/>
            <person name="Felis G.E."/>
            <person name="de Vos W.M."/>
            <person name="Barrangou R."/>
            <person name="Klaenhammer T.R."/>
            <person name="Caufield P.W."/>
            <person name="Cui Y."/>
            <person name="Zhang H."/>
            <person name="O'Toole P.W."/>
        </authorList>
    </citation>
    <scope>NUCLEOTIDE SEQUENCE [LARGE SCALE GENOMIC DNA]</scope>
    <source>
        <strain evidence="1 2">DSM 14340</strain>
    </source>
</reference>
<organism evidence="1 2">
    <name type="scientific">Latilactobacillus fuchuensis DSM 14340 = JCM 11249</name>
    <dbReference type="NCBI Taxonomy" id="1423747"/>
    <lineage>
        <taxon>Bacteria</taxon>
        <taxon>Bacillati</taxon>
        <taxon>Bacillota</taxon>
        <taxon>Bacilli</taxon>
        <taxon>Lactobacillales</taxon>
        <taxon>Lactobacillaceae</taxon>
        <taxon>Latilactobacillus</taxon>
    </lineage>
</organism>
<comment type="caution">
    <text evidence="1">The sequence shown here is derived from an EMBL/GenBank/DDBJ whole genome shotgun (WGS) entry which is preliminary data.</text>
</comment>
<evidence type="ECO:0000313" key="1">
    <source>
        <dbReference type="EMBL" id="KRL61827.1"/>
    </source>
</evidence>
<dbReference type="Proteomes" id="UP000051264">
    <property type="component" value="Unassembled WGS sequence"/>
</dbReference>
<gene>
    <name evidence="1" type="ORF">FC69_GL001480</name>
</gene>
<name>A0A0R1S692_9LACO</name>
<dbReference type="STRING" id="1423747.FC69_GL001480"/>
<accession>A0A0R1S692</accession>
<evidence type="ECO:0000313" key="2">
    <source>
        <dbReference type="Proteomes" id="UP000051264"/>
    </source>
</evidence>
<protein>
    <submittedName>
        <fullName evidence="1">Uncharacterized protein</fullName>
    </submittedName>
</protein>